<dbReference type="Proteomes" id="UP001157418">
    <property type="component" value="Unassembled WGS sequence"/>
</dbReference>
<sequence length="125" mass="14851">MHLFRIDDISQNVYSVVDRRDYLRIDHQNTWLLGLSNPVHKTIWRLRSNLGVPMPEPGSNSDKDDHIPNASIPDFVAPVKQDPVMHPYHDMYMQKFQRLYEDNRHLHRDYSKLYDSACEINTEMV</sequence>
<keyword evidence="2" id="KW-1185">Reference proteome</keyword>
<dbReference type="EMBL" id="CAKMRJ010001112">
    <property type="protein sequence ID" value="CAH1422895.1"/>
    <property type="molecule type" value="Genomic_DNA"/>
</dbReference>
<evidence type="ECO:0000313" key="1">
    <source>
        <dbReference type="EMBL" id="CAH1422895.1"/>
    </source>
</evidence>
<organism evidence="1 2">
    <name type="scientific">Lactuca virosa</name>
    <dbReference type="NCBI Taxonomy" id="75947"/>
    <lineage>
        <taxon>Eukaryota</taxon>
        <taxon>Viridiplantae</taxon>
        <taxon>Streptophyta</taxon>
        <taxon>Embryophyta</taxon>
        <taxon>Tracheophyta</taxon>
        <taxon>Spermatophyta</taxon>
        <taxon>Magnoliopsida</taxon>
        <taxon>eudicotyledons</taxon>
        <taxon>Gunneridae</taxon>
        <taxon>Pentapetalae</taxon>
        <taxon>asterids</taxon>
        <taxon>campanulids</taxon>
        <taxon>Asterales</taxon>
        <taxon>Asteraceae</taxon>
        <taxon>Cichorioideae</taxon>
        <taxon>Cichorieae</taxon>
        <taxon>Lactucinae</taxon>
        <taxon>Lactuca</taxon>
    </lineage>
</organism>
<proteinExistence type="predicted"/>
<protein>
    <submittedName>
        <fullName evidence="1">Uncharacterized protein</fullName>
    </submittedName>
</protein>
<accession>A0AAU9MLT6</accession>
<dbReference type="AlphaFoldDB" id="A0AAU9MLT6"/>
<comment type="caution">
    <text evidence="1">The sequence shown here is derived from an EMBL/GenBank/DDBJ whole genome shotgun (WGS) entry which is preliminary data.</text>
</comment>
<reference evidence="1 2" key="1">
    <citation type="submission" date="2022-01" db="EMBL/GenBank/DDBJ databases">
        <authorList>
            <person name="Xiong W."/>
            <person name="Schranz E."/>
        </authorList>
    </citation>
    <scope>NUCLEOTIDE SEQUENCE [LARGE SCALE GENOMIC DNA]</scope>
</reference>
<evidence type="ECO:0000313" key="2">
    <source>
        <dbReference type="Proteomes" id="UP001157418"/>
    </source>
</evidence>
<gene>
    <name evidence="1" type="ORF">LVIROSA_LOCUS10200</name>
</gene>
<name>A0AAU9MLT6_9ASTR</name>